<dbReference type="Pfam" id="PF00109">
    <property type="entry name" value="ketoacyl-synt"/>
    <property type="match status" value="1"/>
</dbReference>
<keyword evidence="15" id="KW-1185">Reference proteome</keyword>
<dbReference type="PROSITE" id="PS52019">
    <property type="entry name" value="PKS_MFAS_DH"/>
    <property type="match status" value="1"/>
</dbReference>
<sequence length="1913" mass="199993">MVEDVDKLRSYLRRAVGDAQALRERVRELEESAREPIAIVGVGCRFPGGVTSPEGLWGVVSEGVDAMGDFPSDRGWDLEGLYDPDPDAHGKTYTRSGGFLPELAEFDPAFFGISPREALAMDPQQRLMLETSWEALERAGIDPAGLRGSATGVFTGIYGVDYGPRMGGGAAGEVAGFAIAGTYTSVASGRVAYVLGLEGPAMSVDTACSSSLVAVQQAVRSLRSGECGLALAGGVSVLPTPGLFVEVARQRGLSADGRCKSFAESADGTGWGEGAGVLVLERLSDALRHGRRIWAVIRGSAINQDGASNGLTAPSELAQQRVIRAALADAGLSAAEVDAVEAHGTGTRLGDPIEAEALLATYGQDRDPDSPLWLGSLKSNIGHTQAAAGVGGMIKMIMAMRHGVLPRTLHVDRPTPHVDWSAGAVELLTEARQWPSTPGRPRRAGVSSFGVSGTNAHLVLEQAPEMPEAPEAEEVVARPAVALPAVARPTVARPAVEPGGTPSAAPGESPTTSSTRVSEGPSAPAPGAAVPWVLSARSAQALRGQALRLRDGVAANADLPVAGVGYSLVATRSLFEHRQVVIGADRDALLAGLTAAAEGGRNPVGVVSGVAKPVGRTVFVFPGQGSQWAGMGRELWESSPVFAEQLRACAEALAPWVSWSLIETLLGGPEAADLDRIDVVQPVLFAVMVSLAQLWRSLGVAPDAVIGHSQGEIAAACVAGALTLQDAAKIVALRSRLLATAAQDGGMAGIVLPEHRVRELLGRVGPRAVIAAVNGPYSTTVSGEASAVKELVAICEAEGARARWIPASVPGHSPLMDQFEDRLLDELGPLTPVSSPVAFYSTVTGGPVDTAELDAAYWFRNMREPVQFEAAMRRLLEEEYGAFIEVSPHPLLTINIQDMLDSTPGADGVVVGSLRRGDGGPARLYRSVAEAFVAGVEVSWEAVFPGWDGRWVELPTYAFQRQRYWLNTPQDTTTGSTSDHPLLDAVIDLPDDGGHGAVVGSGRLSPERHPWLADQVVHGAVLVPGTVLADLAVWAAHKAGCDLVDELTLETPLVLSRTADREIRVVVDGKGVLSVHSRGEGESGWLRNAVGVVGSDTDTGGTRGEESLASWPPAGAVRVPFEDEYARLSALGFSNGPLSRGVKEVWRRGDTLFAQVEFPSHDGSDPGRFRVHPALLHAALLPIGLGQFVDNSRPEGWLPFRWTGLRMNSAGPGVLRVRLAPVGENTLSVALADRNGVPVGGVDSLSLRPADVEKLTELGFDHQDSLFRVDWAPLQVPSGEAAGRYAVLGASGTLTAALGQDDAVVGGLGELAASGRAVPPVVIAGIDRAGPGDGGTPADVERNIHRVLRWTQDWLGDDRFSDSRLVIVTRRAIADDQVPHPDPAAAAIWGFVRTAQTENPGRFTIVDTDDQPASWARIPAAAETGEPQLRIRAGAVTTPRLAHAHRTAAGPESRSGATDVPGLGAGTVLITGGTSGLGAMLSRHLVERYGVRRLVLTSRRGPSAPAAAALREELTAAGAQVEIVACDVTNRESVAELIAAMPDAYPLTAVIHCAAVLDDGVVEALTEDRVNTVLAPKAHGAWHLHELTEHLDLAAFVLFSSVASVLGTAGQANYAAANAFLNALAEARRAAGLPATALCWGFWAERGEAGADLREADVVRLRRQGVLPLSSHEGLALFDAAISRGEPVLVPARLNLPAPGAPHTGQAGSPLLRGLLGTPAEPAGPGSRELTDGGLAQRVRTLPRTDAEAVLLDTVRAQTAIVLGDADTGRIGPVVAFRDLGVDSLMALELRNKLAAATGLKLPATLAFDHPNPSALARSLYAALTPDSGAGPQSPADRLTTEIEGLGARLEDAFLELAEEDRTTISTLLAELQGRVRSMVGDRSPDGIADRISSASAGELLSLLDQELGQGER</sequence>
<dbReference type="InterPro" id="IPR049551">
    <property type="entry name" value="PKS_DH_C"/>
</dbReference>
<dbReference type="Gene3D" id="3.40.50.720">
    <property type="entry name" value="NAD(P)-binding Rossmann-like Domain"/>
    <property type="match status" value="1"/>
</dbReference>
<comment type="cofactor">
    <cofactor evidence="1">
        <name>pantetheine 4'-phosphate</name>
        <dbReference type="ChEBI" id="CHEBI:47942"/>
    </cofactor>
</comment>
<evidence type="ECO:0000313" key="14">
    <source>
        <dbReference type="EMBL" id="WTP54849.1"/>
    </source>
</evidence>
<comment type="caution">
    <text evidence="9">Lacks conserved residue(s) required for the propagation of feature annotation.</text>
</comment>
<dbReference type="Gene3D" id="3.40.47.10">
    <property type="match status" value="1"/>
</dbReference>
<proteinExistence type="predicted"/>
<dbReference type="Pfam" id="PF22621">
    <property type="entry name" value="CurL-like_PKS_C"/>
    <property type="match status" value="1"/>
</dbReference>
<dbReference type="Pfam" id="PF16197">
    <property type="entry name" value="KAsynt_C_assoc"/>
    <property type="match status" value="1"/>
</dbReference>
<feature type="region of interest" description="Disordered" evidence="10">
    <location>
        <begin position="492"/>
        <end position="527"/>
    </location>
</feature>
<dbReference type="InterPro" id="IPR036736">
    <property type="entry name" value="ACP-like_sf"/>
</dbReference>
<dbReference type="SMART" id="SM00823">
    <property type="entry name" value="PKS_PP"/>
    <property type="match status" value="1"/>
</dbReference>
<evidence type="ECO:0000256" key="4">
    <source>
        <dbReference type="ARBA" id="ARBA00022553"/>
    </source>
</evidence>
<keyword evidence="6" id="KW-0045">Antibiotic biosynthesis</keyword>
<dbReference type="Gene3D" id="3.40.366.10">
    <property type="entry name" value="Malonyl-Coenzyme A Acyl Carrier Protein, domain 2"/>
    <property type="match status" value="1"/>
</dbReference>
<dbReference type="SUPFAM" id="SSF53901">
    <property type="entry name" value="Thiolase-like"/>
    <property type="match status" value="1"/>
</dbReference>
<evidence type="ECO:0000256" key="10">
    <source>
        <dbReference type="SAM" id="MobiDB-lite"/>
    </source>
</evidence>
<dbReference type="SMART" id="SM00822">
    <property type="entry name" value="PKS_KR"/>
    <property type="match status" value="1"/>
</dbReference>
<evidence type="ECO:0000313" key="15">
    <source>
        <dbReference type="Proteomes" id="UP001432166"/>
    </source>
</evidence>
<dbReference type="InterPro" id="IPR014031">
    <property type="entry name" value="Ketoacyl_synth_C"/>
</dbReference>
<feature type="region of interest" description="N-terminal hotdog fold" evidence="9">
    <location>
        <begin position="980"/>
        <end position="1100"/>
    </location>
</feature>
<evidence type="ECO:0000259" key="13">
    <source>
        <dbReference type="PROSITE" id="PS52019"/>
    </source>
</evidence>
<dbReference type="CDD" id="cd08956">
    <property type="entry name" value="KR_3_FAS_SDR_x"/>
    <property type="match status" value="1"/>
</dbReference>
<evidence type="ECO:0000256" key="5">
    <source>
        <dbReference type="ARBA" id="ARBA00022679"/>
    </source>
</evidence>
<dbReference type="InterPro" id="IPR055123">
    <property type="entry name" value="SpnB-like_Rossmann"/>
</dbReference>
<dbReference type="InterPro" id="IPR020841">
    <property type="entry name" value="PKS_Beta-ketoAc_synthase_dom"/>
</dbReference>
<dbReference type="PANTHER" id="PTHR43775">
    <property type="entry name" value="FATTY ACID SYNTHASE"/>
    <property type="match status" value="1"/>
</dbReference>
<keyword evidence="3" id="KW-0596">Phosphopantetheine</keyword>
<dbReference type="SUPFAM" id="SSF51735">
    <property type="entry name" value="NAD(P)-binding Rossmann-fold domains"/>
    <property type="match status" value="2"/>
</dbReference>
<dbReference type="SMART" id="SM01294">
    <property type="entry name" value="PKS_PP_betabranch"/>
    <property type="match status" value="1"/>
</dbReference>
<name>A0ABZ1JXN1_9ACTN</name>
<dbReference type="SMART" id="SM00827">
    <property type="entry name" value="PKS_AT"/>
    <property type="match status" value="1"/>
</dbReference>
<dbReference type="Pfam" id="PF08990">
    <property type="entry name" value="Docking"/>
    <property type="match status" value="1"/>
</dbReference>
<feature type="compositionally biased region" description="Low complexity" evidence="10">
    <location>
        <begin position="517"/>
        <end position="527"/>
    </location>
</feature>
<accession>A0ABZ1JXN1</accession>
<feature type="domain" description="Carrier" evidence="11">
    <location>
        <begin position="1749"/>
        <end position="1824"/>
    </location>
</feature>
<dbReference type="InterPro" id="IPR014043">
    <property type="entry name" value="Acyl_transferase_dom"/>
</dbReference>
<dbReference type="Pfam" id="PF08659">
    <property type="entry name" value="KR"/>
    <property type="match status" value="1"/>
</dbReference>
<dbReference type="InterPro" id="IPR049900">
    <property type="entry name" value="PKS_mFAS_DH"/>
</dbReference>
<comment type="pathway">
    <text evidence="2">Antibiotic biosynthesis.</text>
</comment>
<keyword evidence="5" id="KW-0808">Transferase</keyword>
<dbReference type="Pfam" id="PF02801">
    <property type="entry name" value="Ketoacyl-synt_C"/>
    <property type="match status" value="1"/>
</dbReference>
<dbReference type="Gene3D" id="1.10.1200.10">
    <property type="entry name" value="ACP-like"/>
    <property type="match status" value="1"/>
</dbReference>
<evidence type="ECO:0000256" key="9">
    <source>
        <dbReference type="PROSITE-ProRule" id="PRU01363"/>
    </source>
</evidence>
<dbReference type="InterPro" id="IPR049552">
    <property type="entry name" value="PKS_DH_N"/>
</dbReference>
<dbReference type="InterPro" id="IPR020807">
    <property type="entry name" value="PKS_DH"/>
</dbReference>
<organism evidence="14 15">
    <name type="scientific">Streptomyces tauricus</name>
    <dbReference type="NCBI Taxonomy" id="68274"/>
    <lineage>
        <taxon>Bacteria</taxon>
        <taxon>Bacillati</taxon>
        <taxon>Actinomycetota</taxon>
        <taxon>Actinomycetes</taxon>
        <taxon>Kitasatosporales</taxon>
        <taxon>Streptomycetaceae</taxon>
        <taxon>Streptomyces</taxon>
        <taxon>Streptomyces aurantiacus group</taxon>
    </lineage>
</organism>
<dbReference type="InterPro" id="IPR014030">
    <property type="entry name" value="Ketoacyl_synth_N"/>
</dbReference>
<dbReference type="Pfam" id="PF21089">
    <property type="entry name" value="PKS_DH_N"/>
    <property type="match status" value="1"/>
</dbReference>
<dbReference type="Pfam" id="PF00550">
    <property type="entry name" value="PP-binding"/>
    <property type="match status" value="1"/>
</dbReference>
<dbReference type="InterPro" id="IPR016036">
    <property type="entry name" value="Malonyl_transacylase_ACP-bd"/>
</dbReference>
<dbReference type="InterPro" id="IPR009081">
    <property type="entry name" value="PP-bd_ACP"/>
</dbReference>
<dbReference type="InterPro" id="IPR015083">
    <property type="entry name" value="NorB/c/GfsB-D-like_docking"/>
</dbReference>
<evidence type="ECO:0000256" key="8">
    <source>
        <dbReference type="ARBA" id="ARBA00023315"/>
    </source>
</evidence>
<feature type="region of interest" description="C-terminal hotdog fold" evidence="9">
    <location>
        <begin position="1116"/>
        <end position="1256"/>
    </location>
</feature>
<dbReference type="InterPro" id="IPR050091">
    <property type="entry name" value="PKS_NRPS_Biosynth_Enz"/>
</dbReference>
<evidence type="ECO:0000256" key="6">
    <source>
        <dbReference type="ARBA" id="ARBA00023194"/>
    </source>
</evidence>
<dbReference type="InterPro" id="IPR016035">
    <property type="entry name" value="Acyl_Trfase/lysoPLipase"/>
</dbReference>
<evidence type="ECO:0000256" key="3">
    <source>
        <dbReference type="ARBA" id="ARBA00022450"/>
    </source>
</evidence>
<dbReference type="CDD" id="cd00833">
    <property type="entry name" value="PKS"/>
    <property type="match status" value="1"/>
</dbReference>
<reference evidence="14" key="1">
    <citation type="submission" date="2022-10" db="EMBL/GenBank/DDBJ databases">
        <title>The complete genomes of actinobacterial strains from the NBC collection.</title>
        <authorList>
            <person name="Joergensen T.S."/>
            <person name="Alvarez Arevalo M."/>
            <person name="Sterndorff E.B."/>
            <person name="Faurdal D."/>
            <person name="Vuksanovic O."/>
            <person name="Mourched A.-S."/>
            <person name="Charusanti P."/>
            <person name="Shaw S."/>
            <person name="Blin K."/>
            <person name="Weber T."/>
        </authorList>
    </citation>
    <scope>NUCLEOTIDE SEQUENCE</scope>
    <source>
        <strain evidence="14">NBC_00189</strain>
    </source>
</reference>
<evidence type="ECO:0000259" key="11">
    <source>
        <dbReference type="PROSITE" id="PS50075"/>
    </source>
</evidence>
<keyword evidence="8" id="KW-0012">Acyltransferase</keyword>
<dbReference type="SMART" id="SM00826">
    <property type="entry name" value="PKS_DH"/>
    <property type="match status" value="1"/>
</dbReference>
<feature type="domain" description="PKS/mFAS DH" evidence="13">
    <location>
        <begin position="980"/>
        <end position="1256"/>
    </location>
</feature>
<gene>
    <name evidence="14" type="ORF">OG288_10050</name>
</gene>
<dbReference type="SUPFAM" id="SSF47336">
    <property type="entry name" value="ACP-like"/>
    <property type="match status" value="1"/>
</dbReference>
<dbReference type="Gene3D" id="3.30.70.3290">
    <property type="match status" value="1"/>
</dbReference>
<dbReference type="PANTHER" id="PTHR43775:SF51">
    <property type="entry name" value="INACTIVE PHENOLPHTHIOCEROL SYNTHESIS POLYKETIDE SYNTHASE TYPE I PKS1-RELATED"/>
    <property type="match status" value="1"/>
</dbReference>
<evidence type="ECO:0000256" key="1">
    <source>
        <dbReference type="ARBA" id="ARBA00001957"/>
    </source>
</evidence>
<dbReference type="SUPFAM" id="SSF52151">
    <property type="entry name" value="FabD/lysophospholipase-like"/>
    <property type="match status" value="1"/>
</dbReference>
<keyword evidence="4" id="KW-0597">Phosphoprotein</keyword>
<dbReference type="EMBL" id="CP108133">
    <property type="protein sequence ID" value="WTP54849.1"/>
    <property type="molecule type" value="Genomic_DNA"/>
</dbReference>
<dbReference type="InterPro" id="IPR032821">
    <property type="entry name" value="PKS_assoc"/>
</dbReference>
<dbReference type="PROSITE" id="PS50075">
    <property type="entry name" value="CARRIER"/>
    <property type="match status" value="1"/>
</dbReference>
<keyword evidence="7" id="KW-0511">Multifunctional enzyme</keyword>
<dbReference type="InterPro" id="IPR057326">
    <property type="entry name" value="KR_dom"/>
</dbReference>
<dbReference type="SMART" id="SM00825">
    <property type="entry name" value="PKS_KS"/>
    <property type="match status" value="1"/>
</dbReference>
<dbReference type="Proteomes" id="UP001432166">
    <property type="component" value="Chromosome"/>
</dbReference>
<dbReference type="InterPro" id="IPR042104">
    <property type="entry name" value="PKS_dehydratase_sf"/>
</dbReference>
<dbReference type="InterPro" id="IPR001227">
    <property type="entry name" value="Ac_transferase_dom_sf"/>
</dbReference>
<evidence type="ECO:0000256" key="7">
    <source>
        <dbReference type="ARBA" id="ARBA00023268"/>
    </source>
</evidence>
<dbReference type="InterPro" id="IPR018201">
    <property type="entry name" value="Ketoacyl_synth_AS"/>
</dbReference>
<dbReference type="InterPro" id="IPR013968">
    <property type="entry name" value="PKS_KR"/>
</dbReference>
<dbReference type="InterPro" id="IPR016039">
    <property type="entry name" value="Thiolase-like"/>
</dbReference>
<evidence type="ECO:0000259" key="12">
    <source>
        <dbReference type="PROSITE" id="PS52004"/>
    </source>
</evidence>
<dbReference type="InterPro" id="IPR020806">
    <property type="entry name" value="PKS_PP-bd"/>
</dbReference>
<dbReference type="InterPro" id="IPR006162">
    <property type="entry name" value="Ppantetheine_attach_site"/>
</dbReference>
<dbReference type="PROSITE" id="PS00012">
    <property type="entry name" value="PHOSPHOPANTETHEINE"/>
    <property type="match status" value="1"/>
</dbReference>
<protein>
    <submittedName>
        <fullName evidence="14">SDR family NAD(P)-dependent oxidoreductase</fullName>
    </submittedName>
</protein>
<dbReference type="Gene3D" id="3.10.129.110">
    <property type="entry name" value="Polyketide synthase dehydratase"/>
    <property type="match status" value="1"/>
</dbReference>
<feature type="domain" description="Ketosynthase family 3 (KS3)" evidence="12">
    <location>
        <begin position="34"/>
        <end position="462"/>
    </location>
</feature>
<dbReference type="SUPFAM" id="SSF55048">
    <property type="entry name" value="Probable ACP-binding domain of malonyl-CoA ACP transacylase"/>
    <property type="match status" value="1"/>
</dbReference>
<dbReference type="Pfam" id="PF00698">
    <property type="entry name" value="Acyl_transf_1"/>
    <property type="match status" value="1"/>
</dbReference>
<dbReference type="Pfam" id="PF14765">
    <property type="entry name" value="PS-DH"/>
    <property type="match status" value="1"/>
</dbReference>
<dbReference type="PROSITE" id="PS52004">
    <property type="entry name" value="KS3_2"/>
    <property type="match status" value="1"/>
</dbReference>
<dbReference type="InterPro" id="IPR036291">
    <property type="entry name" value="NAD(P)-bd_dom_sf"/>
</dbReference>
<dbReference type="PROSITE" id="PS00606">
    <property type="entry name" value="KS3_1"/>
    <property type="match status" value="1"/>
</dbReference>
<evidence type="ECO:0000256" key="2">
    <source>
        <dbReference type="ARBA" id="ARBA00004792"/>
    </source>
</evidence>
<dbReference type="Pfam" id="PF22953">
    <property type="entry name" value="SpnB_Rossmann"/>
    <property type="match status" value="1"/>
</dbReference>